<comment type="similarity">
    <text evidence="1">Belongs to the metallo-beta-lactamase superfamily.</text>
</comment>
<dbReference type="Pfam" id="PF00753">
    <property type="entry name" value="Lactamase_B"/>
    <property type="match status" value="1"/>
</dbReference>
<protein>
    <submittedName>
        <fullName evidence="7">MBL fold metallo-hydrolase</fullName>
    </submittedName>
</protein>
<feature type="domain" description="Metallo-beta-lactamase" evidence="6">
    <location>
        <begin position="67"/>
        <end position="290"/>
    </location>
</feature>
<evidence type="ECO:0000256" key="2">
    <source>
        <dbReference type="ARBA" id="ARBA00022723"/>
    </source>
</evidence>
<evidence type="ECO:0000256" key="3">
    <source>
        <dbReference type="ARBA" id="ARBA00022801"/>
    </source>
</evidence>
<dbReference type="RefSeq" id="WP_265047471.1">
    <property type="nucleotide sequence ID" value="NZ_CP100390.1"/>
</dbReference>
<accession>A0ABY6N1V2</accession>
<dbReference type="InterPro" id="IPR036866">
    <property type="entry name" value="RibonucZ/Hydroxyglut_hydro"/>
</dbReference>
<gene>
    <name evidence="7" type="ORF">NKI27_18375</name>
</gene>
<dbReference type="SUPFAM" id="SSF56281">
    <property type="entry name" value="Metallo-hydrolase/oxidoreductase"/>
    <property type="match status" value="1"/>
</dbReference>
<dbReference type="CDD" id="cd07730">
    <property type="entry name" value="metallo-hydrolase-like_MBL-fold"/>
    <property type="match status" value="1"/>
</dbReference>
<dbReference type="Gene3D" id="3.60.15.10">
    <property type="entry name" value="Ribonuclease Z/Hydroxyacylglutathione hydrolase-like"/>
    <property type="match status" value="1"/>
</dbReference>
<dbReference type="PANTHER" id="PTHR42978:SF3">
    <property type="entry name" value="BLR3078 PROTEIN"/>
    <property type="match status" value="1"/>
</dbReference>
<evidence type="ECO:0000256" key="1">
    <source>
        <dbReference type="ARBA" id="ARBA00007749"/>
    </source>
</evidence>
<organism evidence="7 8">
    <name type="scientific">Alkalimarinus alittae</name>
    <dbReference type="NCBI Taxonomy" id="2961619"/>
    <lineage>
        <taxon>Bacteria</taxon>
        <taxon>Pseudomonadati</taxon>
        <taxon>Pseudomonadota</taxon>
        <taxon>Gammaproteobacteria</taxon>
        <taxon>Alteromonadales</taxon>
        <taxon>Alteromonadaceae</taxon>
        <taxon>Alkalimarinus</taxon>
    </lineage>
</organism>
<keyword evidence="3" id="KW-0378">Hydrolase</keyword>
<feature type="chain" id="PRO_5045307345" evidence="5">
    <location>
        <begin position="33"/>
        <end position="306"/>
    </location>
</feature>
<evidence type="ECO:0000256" key="5">
    <source>
        <dbReference type="SAM" id="SignalP"/>
    </source>
</evidence>
<keyword evidence="2" id="KW-0479">Metal-binding</keyword>
<dbReference type="EMBL" id="CP100390">
    <property type="protein sequence ID" value="UZE95987.1"/>
    <property type="molecule type" value="Genomic_DNA"/>
</dbReference>
<keyword evidence="4" id="KW-0862">Zinc</keyword>
<keyword evidence="8" id="KW-1185">Reference proteome</keyword>
<dbReference type="Proteomes" id="UP001163739">
    <property type="component" value="Chromosome"/>
</dbReference>
<keyword evidence="5" id="KW-0732">Signal</keyword>
<evidence type="ECO:0000259" key="6">
    <source>
        <dbReference type="SMART" id="SM00849"/>
    </source>
</evidence>
<feature type="signal peptide" evidence="5">
    <location>
        <begin position="1"/>
        <end position="32"/>
    </location>
</feature>
<evidence type="ECO:0000313" key="8">
    <source>
        <dbReference type="Proteomes" id="UP001163739"/>
    </source>
</evidence>
<evidence type="ECO:0000313" key="7">
    <source>
        <dbReference type="EMBL" id="UZE95987.1"/>
    </source>
</evidence>
<name>A0ABY6N1V2_9ALTE</name>
<evidence type="ECO:0000256" key="4">
    <source>
        <dbReference type="ARBA" id="ARBA00022833"/>
    </source>
</evidence>
<dbReference type="InterPro" id="IPR051013">
    <property type="entry name" value="MBL_superfamily_lactonases"/>
</dbReference>
<dbReference type="SMART" id="SM00849">
    <property type="entry name" value="Lactamase_B"/>
    <property type="match status" value="1"/>
</dbReference>
<sequence>MKSVVEKHNTRRYMLVFLVACLGILSAATSYAADEIGFSVIKTASSAGAQEAMVVSSGSLFKRRHLAQNVVLISHPKGDILIDTGLGENIEEQFEENGFFDQQLFSYTDHNPAIRQLKQAGYDLSRLKCIVPTHLHWDHASGIEDFPNVPLWVQKAEYDQAMAGAAPAFLHSQMDAETINWQFIALAENEYEGFKKSLDIYGDGSVVLVDISGHSAGQVGIFLTISSGKRFFFIGDTTWTIKGVIDNAERPAFLSWLVQFNWDDDKNLTQIQSIHDLSNRNPALTIVPAHDELVAAELPKFPNFLF</sequence>
<dbReference type="PANTHER" id="PTHR42978">
    <property type="entry name" value="QUORUM-QUENCHING LACTONASE YTNP-RELATED-RELATED"/>
    <property type="match status" value="1"/>
</dbReference>
<reference evidence="7" key="1">
    <citation type="submission" date="2022-06" db="EMBL/GenBank/DDBJ databases">
        <title>Alkalimarinus sp. nov., isolated from gut of a Alitta virens.</title>
        <authorList>
            <person name="Yang A.I."/>
            <person name="Shin N.-R."/>
        </authorList>
    </citation>
    <scope>NUCLEOTIDE SEQUENCE</scope>
    <source>
        <strain evidence="7">A2M4</strain>
    </source>
</reference>
<proteinExistence type="inferred from homology"/>
<dbReference type="InterPro" id="IPR001279">
    <property type="entry name" value="Metallo-B-lactamas"/>
</dbReference>